<dbReference type="InterPro" id="IPR036908">
    <property type="entry name" value="RlpA-like_sf"/>
</dbReference>
<dbReference type="Gene3D" id="2.40.240.50">
    <property type="entry name" value="Barwin-like endoglucanases"/>
    <property type="match status" value="1"/>
</dbReference>
<dbReference type="GO" id="GO:0009253">
    <property type="term" value="P:peptidoglycan catabolic process"/>
    <property type="evidence" value="ECO:0007669"/>
    <property type="project" value="TreeGrafter"/>
</dbReference>
<evidence type="ECO:0000256" key="4">
    <source>
        <dbReference type="ARBA" id="ARBA00023316"/>
    </source>
</evidence>
<dbReference type="Pfam" id="PF03562">
    <property type="entry name" value="MltA"/>
    <property type="match status" value="1"/>
</dbReference>
<evidence type="ECO:0000313" key="7">
    <source>
        <dbReference type="EMBL" id="KTC94065.1"/>
    </source>
</evidence>
<keyword evidence="8" id="KW-1185">Reference proteome</keyword>
<organism evidence="7 8">
    <name type="scientific">Legionella erythra</name>
    <dbReference type="NCBI Taxonomy" id="448"/>
    <lineage>
        <taxon>Bacteria</taxon>
        <taxon>Pseudomonadati</taxon>
        <taxon>Pseudomonadota</taxon>
        <taxon>Gammaproteobacteria</taxon>
        <taxon>Legionellales</taxon>
        <taxon>Legionellaceae</taxon>
        <taxon>Legionella</taxon>
    </lineage>
</organism>
<dbReference type="SUPFAM" id="SSF50685">
    <property type="entry name" value="Barwin-like endoglucanases"/>
    <property type="match status" value="1"/>
</dbReference>
<dbReference type="GO" id="GO:0004553">
    <property type="term" value="F:hydrolase activity, hydrolyzing O-glycosyl compounds"/>
    <property type="evidence" value="ECO:0007669"/>
    <property type="project" value="InterPro"/>
</dbReference>
<dbReference type="GO" id="GO:0008933">
    <property type="term" value="F:peptidoglycan lytic transglycosylase activity"/>
    <property type="evidence" value="ECO:0007669"/>
    <property type="project" value="TreeGrafter"/>
</dbReference>
<dbReference type="InterPro" id="IPR005300">
    <property type="entry name" value="MltA_B"/>
</dbReference>
<dbReference type="InterPro" id="IPR026044">
    <property type="entry name" value="MltA"/>
</dbReference>
<evidence type="ECO:0000256" key="1">
    <source>
        <dbReference type="ARBA" id="ARBA00001420"/>
    </source>
</evidence>
<dbReference type="AlphaFoldDB" id="A0A0W0TEM9"/>
<dbReference type="EC" id="4.2.2.n1" evidence="2"/>
<evidence type="ECO:0000256" key="2">
    <source>
        <dbReference type="ARBA" id="ARBA00012587"/>
    </source>
</evidence>
<dbReference type="PANTHER" id="PTHR30124">
    <property type="entry name" value="MEMBRANE-BOUND LYTIC MUREIN TRANSGLYCOSYLASE A"/>
    <property type="match status" value="1"/>
</dbReference>
<dbReference type="Gene3D" id="2.40.40.10">
    <property type="entry name" value="RlpA-like domain"/>
    <property type="match status" value="2"/>
</dbReference>
<dbReference type="InterPro" id="IPR010611">
    <property type="entry name" value="3D_dom"/>
</dbReference>
<reference evidence="7 8" key="1">
    <citation type="submission" date="2015-11" db="EMBL/GenBank/DDBJ databases">
        <title>Genomic analysis of 38 Legionella species identifies large and diverse effector repertoires.</title>
        <authorList>
            <person name="Burstein D."/>
            <person name="Amaro F."/>
            <person name="Zusman T."/>
            <person name="Lifshitz Z."/>
            <person name="Cohen O."/>
            <person name="Gilbert J.A."/>
            <person name="Pupko T."/>
            <person name="Shuman H.A."/>
            <person name="Segal G."/>
        </authorList>
    </citation>
    <scope>NUCLEOTIDE SEQUENCE [LARGE SCALE GENOMIC DNA]</scope>
    <source>
        <strain evidence="7 8">SE-32A-C8</strain>
    </source>
</reference>
<evidence type="ECO:0000259" key="6">
    <source>
        <dbReference type="SMART" id="SM00925"/>
    </source>
</evidence>
<dbReference type="CDD" id="cd14669">
    <property type="entry name" value="mlta_related_B"/>
    <property type="match status" value="1"/>
</dbReference>
<dbReference type="GO" id="GO:0009254">
    <property type="term" value="P:peptidoglycan turnover"/>
    <property type="evidence" value="ECO:0007669"/>
    <property type="project" value="InterPro"/>
</dbReference>
<dbReference type="Proteomes" id="UP000054773">
    <property type="component" value="Unassembled WGS sequence"/>
</dbReference>
<keyword evidence="3" id="KW-0456">Lyase</keyword>
<dbReference type="SMART" id="SM00925">
    <property type="entry name" value="MltA"/>
    <property type="match status" value="1"/>
</dbReference>
<keyword evidence="4" id="KW-0961">Cell wall biogenesis/degradation</keyword>
<comment type="caution">
    <text evidence="7">The sequence shown here is derived from an EMBL/GenBank/DDBJ whole genome shotgun (WGS) entry which is preliminary data.</text>
</comment>
<accession>A0A0W0TEM9</accession>
<dbReference type="PATRIC" id="fig|448.7.peg.2344"/>
<evidence type="ECO:0000256" key="3">
    <source>
        <dbReference type="ARBA" id="ARBA00023239"/>
    </source>
</evidence>
<dbReference type="Pfam" id="PF06725">
    <property type="entry name" value="3D"/>
    <property type="match status" value="1"/>
</dbReference>
<protein>
    <recommendedName>
        <fullName evidence="2">peptidoglycan lytic exotransglycosylase</fullName>
        <ecNumber evidence="2">4.2.2.n1</ecNumber>
    </recommendedName>
    <alternativeName>
        <fullName evidence="5">Murein hydrolase A</fullName>
    </alternativeName>
</protein>
<comment type="catalytic activity">
    <reaction evidence="1">
        <text>Exolytic cleavage of the (1-&gt;4)-beta-glycosidic linkage between N-acetylmuramic acid (MurNAc) and N-acetylglucosamine (GlcNAc) residues in peptidoglycan, from either the reducing or the non-reducing ends of the peptidoglycan chains, with concomitant formation of a 1,6-anhydrobond in the MurNAc residue.</text>
        <dbReference type="EC" id="4.2.2.n1"/>
    </reaction>
</comment>
<evidence type="ECO:0000256" key="5">
    <source>
        <dbReference type="ARBA" id="ARBA00030918"/>
    </source>
</evidence>
<evidence type="ECO:0000313" key="8">
    <source>
        <dbReference type="Proteomes" id="UP000054773"/>
    </source>
</evidence>
<dbReference type="STRING" id="448.Lery_2232"/>
<feature type="domain" description="Lytic transglycosylase MltA" evidence="6">
    <location>
        <begin position="200"/>
        <end position="399"/>
    </location>
</feature>
<proteinExistence type="predicted"/>
<sequence length="488" mass="54271">MILYAFDSPRNSLYNPDIANPRLDTAQRKDTMFRSIFILTLMTFSLIAEATLPADPIQRCLDVRRLADYTNRQKMAAKEPGVLRFKFHKIASSELPFVNLTGNMDEIISALTHQIKNCKKSHGEFQTITISGRQLHRQDWCLRTNQKMLALAKAAKGNFKTYLSALKTQFDWYKSDGWPDNHAGFKKGEFQFTAYYAPAAIEAHSQRGGAFLYPLYGNPGVVNAALESKRFKLKGPLCGVDPLTKIPHGFCLKHKNGRYSVVPDREEIEHGALDKRYIIGYVKDPNDPAFLMVEGSGSLVLDGQLLHVNYAGANGRPRTMLGRIVQCAQDPTCGGNLDTIERCAKDPKCHDEAKLRCNLAQEIKQSAASEKQIRQYLNSLSPRQADNLRNRDQSYVFFAKENGGPYGSENITLTPHVSCATDHKVIPVGMSFIYHCKNKTAWCVAQDTGGAIVGAHVDVYKGEGDLAGIEANEINHAGTLFLALPKKG</sequence>
<dbReference type="GO" id="GO:0071555">
    <property type="term" value="P:cell wall organization"/>
    <property type="evidence" value="ECO:0007669"/>
    <property type="project" value="UniProtKB-KW"/>
</dbReference>
<name>A0A0W0TEM9_LEGER</name>
<dbReference type="GO" id="GO:0019867">
    <property type="term" value="C:outer membrane"/>
    <property type="evidence" value="ECO:0007669"/>
    <property type="project" value="InterPro"/>
</dbReference>
<dbReference type="EMBL" id="LNYA01000034">
    <property type="protein sequence ID" value="KTC94065.1"/>
    <property type="molecule type" value="Genomic_DNA"/>
</dbReference>
<dbReference type="CDD" id="cd22785">
    <property type="entry name" value="DPBB_MltA-like"/>
    <property type="match status" value="1"/>
</dbReference>
<gene>
    <name evidence="7" type="primary">mltA_2</name>
    <name evidence="7" type="ORF">Lery_2232</name>
</gene>
<dbReference type="PANTHER" id="PTHR30124:SF0">
    <property type="entry name" value="MEMBRANE-BOUND LYTIC MUREIN TRANSGLYCOSYLASE A"/>
    <property type="match status" value="1"/>
</dbReference>